<dbReference type="AlphaFoldDB" id="A0A1X7VS47"/>
<name>A0A1X7VS47_AMPQE</name>
<protein>
    <submittedName>
        <fullName evidence="1">Uncharacterized protein</fullName>
    </submittedName>
</protein>
<dbReference type="InParanoid" id="A0A1X7VS47"/>
<sequence>MWGKNDGNVTSTQLTTCYEEVVYWKRNLSRVPIGKPGDAFVSELANLFNACATSSSLESIAFYGAMTLPHVLLQRPVGKLKHEEITKHLECRFSLWKNARSIQSCLKSHRSSSNSFDNLARPSPLTKFHPIIFDSITPDLIRSTILQMSGSSGPSGLDASGWKHLSTSFNTFNNLLIAIDQLPRVFSIGIGEVVRRIVGKAVLSVVRDDILEVAGFDPLCPSQPGGCEGAVSVVRSMFQSVECEAVLFADASNAFNLLNRKLVLVNTQKMCPHLATALINCYHLEVPLSIDDEILYSAEGTNHL</sequence>
<dbReference type="eggNOG" id="ENOG502S9D9">
    <property type="taxonomic scope" value="Eukaryota"/>
</dbReference>
<organism evidence="1">
    <name type="scientific">Amphimedon queenslandica</name>
    <name type="common">Sponge</name>
    <dbReference type="NCBI Taxonomy" id="400682"/>
    <lineage>
        <taxon>Eukaryota</taxon>
        <taxon>Metazoa</taxon>
        <taxon>Porifera</taxon>
        <taxon>Demospongiae</taxon>
        <taxon>Heteroscleromorpha</taxon>
        <taxon>Haplosclerida</taxon>
        <taxon>Niphatidae</taxon>
        <taxon>Amphimedon</taxon>
    </lineage>
</organism>
<evidence type="ECO:0000313" key="1">
    <source>
        <dbReference type="EnsemblMetazoa" id="Aqu2.1.43201_001"/>
    </source>
</evidence>
<proteinExistence type="predicted"/>
<dbReference type="EnsemblMetazoa" id="Aqu2.1.43201_001">
    <property type="protein sequence ID" value="Aqu2.1.43201_001"/>
    <property type="gene ID" value="Aqu2.1.43201"/>
</dbReference>
<reference evidence="1" key="1">
    <citation type="submission" date="2017-05" db="UniProtKB">
        <authorList>
            <consortium name="EnsemblMetazoa"/>
        </authorList>
    </citation>
    <scope>IDENTIFICATION</scope>
</reference>
<accession>A0A1X7VS47</accession>